<keyword evidence="2" id="KW-1133">Transmembrane helix</keyword>
<sequence length="101" mass="11225">MNRCGCIILSFYGPVFVRDGVGVVLHDSMIFVICTAFVFNVVGDTLSLVVWSSSALSLNVAHAHNARYISMDANHNGIMQQQQRYTTTKDSMTPKNSNHHH</sequence>
<dbReference type="AlphaFoldDB" id="A0A7E4ZSF1"/>
<name>A0A7E4ZSF1_PANRE</name>
<evidence type="ECO:0000313" key="4">
    <source>
        <dbReference type="WBParaSite" id="Pan_g14420.t1"/>
    </source>
</evidence>
<evidence type="ECO:0000256" key="1">
    <source>
        <dbReference type="SAM" id="MobiDB-lite"/>
    </source>
</evidence>
<organism evidence="3 4">
    <name type="scientific">Panagrellus redivivus</name>
    <name type="common">Microworm</name>
    <dbReference type="NCBI Taxonomy" id="6233"/>
    <lineage>
        <taxon>Eukaryota</taxon>
        <taxon>Metazoa</taxon>
        <taxon>Ecdysozoa</taxon>
        <taxon>Nematoda</taxon>
        <taxon>Chromadorea</taxon>
        <taxon>Rhabditida</taxon>
        <taxon>Tylenchina</taxon>
        <taxon>Panagrolaimomorpha</taxon>
        <taxon>Panagrolaimoidea</taxon>
        <taxon>Panagrolaimidae</taxon>
        <taxon>Panagrellus</taxon>
    </lineage>
</organism>
<reference evidence="3" key="1">
    <citation type="journal article" date="2013" name="Genetics">
        <title>The draft genome and transcriptome of Panagrellus redivivus are shaped by the harsh demands of a free-living lifestyle.</title>
        <authorList>
            <person name="Srinivasan J."/>
            <person name="Dillman A.R."/>
            <person name="Macchietto M.G."/>
            <person name="Heikkinen L."/>
            <person name="Lakso M."/>
            <person name="Fracchia K.M."/>
            <person name="Antoshechkin I."/>
            <person name="Mortazavi A."/>
            <person name="Wong G."/>
            <person name="Sternberg P.W."/>
        </authorList>
    </citation>
    <scope>NUCLEOTIDE SEQUENCE [LARGE SCALE GENOMIC DNA]</scope>
    <source>
        <strain evidence="3">MT8872</strain>
    </source>
</reference>
<keyword evidence="3" id="KW-1185">Reference proteome</keyword>
<dbReference type="Proteomes" id="UP000492821">
    <property type="component" value="Unassembled WGS sequence"/>
</dbReference>
<evidence type="ECO:0000256" key="2">
    <source>
        <dbReference type="SAM" id="Phobius"/>
    </source>
</evidence>
<feature type="region of interest" description="Disordered" evidence="1">
    <location>
        <begin position="82"/>
        <end position="101"/>
    </location>
</feature>
<keyword evidence="2" id="KW-0812">Transmembrane</keyword>
<keyword evidence="2" id="KW-0472">Membrane</keyword>
<reference evidence="4" key="2">
    <citation type="submission" date="2020-10" db="UniProtKB">
        <authorList>
            <consortium name="WormBaseParasite"/>
        </authorList>
    </citation>
    <scope>IDENTIFICATION</scope>
</reference>
<protein>
    <submittedName>
        <fullName evidence="4">7TM_GPCR_Srx domain-containing protein</fullName>
    </submittedName>
</protein>
<proteinExistence type="predicted"/>
<dbReference type="WBParaSite" id="Pan_g14420.t1">
    <property type="protein sequence ID" value="Pan_g14420.t1"/>
    <property type="gene ID" value="Pan_g14420"/>
</dbReference>
<feature type="transmembrane region" description="Helical" evidence="2">
    <location>
        <begin position="29"/>
        <end position="51"/>
    </location>
</feature>
<accession>A0A7E4ZSF1</accession>
<evidence type="ECO:0000313" key="3">
    <source>
        <dbReference type="Proteomes" id="UP000492821"/>
    </source>
</evidence>